<protein>
    <submittedName>
        <fullName evidence="1">Uncharacterized protein</fullName>
    </submittedName>
</protein>
<reference evidence="2" key="1">
    <citation type="submission" date="2011-05" db="EMBL/GenBank/DDBJ databases">
        <authorList>
            <person name="Richards S.R."/>
            <person name="Qu J."/>
            <person name="Jiang H."/>
            <person name="Jhangiani S.N."/>
            <person name="Agravi P."/>
            <person name="Goodspeed R."/>
            <person name="Gross S."/>
            <person name="Mandapat C."/>
            <person name="Jackson L."/>
            <person name="Mathew T."/>
            <person name="Pu L."/>
            <person name="Thornton R."/>
            <person name="Saada N."/>
            <person name="Wilczek-Boney K.B."/>
            <person name="Lee S."/>
            <person name="Kovar C."/>
            <person name="Wu Y."/>
            <person name="Scherer S.E."/>
            <person name="Worley K.C."/>
            <person name="Muzny D.M."/>
            <person name="Gibbs R."/>
        </authorList>
    </citation>
    <scope>NUCLEOTIDE SEQUENCE</scope>
    <source>
        <strain evidence="2">Brora</strain>
    </source>
</reference>
<organism evidence="1 2">
    <name type="scientific">Strigamia maritima</name>
    <name type="common">European centipede</name>
    <name type="synonym">Geophilus maritimus</name>
    <dbReference type="NCBI Taxonomy" id="126957"/>
    <lineage>
        <taxon>Eukaryota</taxon>
        <taxon>Metazoa</taxon>
        <taxon>Ecdysozoa</taxon>
        <taxon>Arthropoda</taxon>
        <taxon>Myriapoda</taxon>
        <taxon>Chilopoda</taxon>
        <taxon>Pleurostigmophora</taxon>
        <taxon>Geophilomorpha</taxon>
        <taxon>Linotaeniidae</taxon>
        <taxon>Strigamia</taxon>
    </lineage>
</organism>
<evidence type="ECO:0000313" key="2">
    <source>
        <dbReference type="Proteomes" id="UP000014500"/>
    </source>
</evidence>
<dbReference type="HOGENOM" id="CLU_1973285_0_0_1"/>
<keyword evidence="2" id="KW-1185">Reference proteome</keyword>
<dbReference type="Proteomes" id="UP000014500">
    <property type="component" value="Unassembled WGS sequence"/>
</dbReference>
<evidence type="ECO:0000313" key="1">
    <source>
        <dbReference type="EnsemblMetazoa" id="SMAR013410-PA"/>
    </source>
</evidence>
<dbReference type="EnsemblMetazoa" id="SMAR013410-RA">
    <property type="protein sequence ID" value="SMAR013410-PA"/>
    <property type="gene ID" value="SMAR013410"/>
</dbReference>
<accession>T1JHS9</accession>
<dbReference type="AlphaFoldDB" id="T1JHS9"/>
<dbReference type="EMBL" id="JH431262">
    <property type="status" value="NOT_ANNOTATED_CDS"/>
    <property type="molecule type" value="Genomic_DNA"/>
</dbReference>
<name>T1JHS9_STRMM</name>
<reference evidence="1" key="2">
    <citation type="submission" date="2015-02" db="UniProtKB">
        <authorList>
            <consortium name="EnsemblMetazoa"/>
        </authorList>
    </citation>
    <scope>IDENTIFICATION</scope>
</reference>
<sequence length="127" mass="14378">MVYNYNGANPALRDPRRGLNAKEWASFCGRKAAEKVIDSYLKAGKGFRENAARWFSKGDTTFGQRVKQIFSGRHQFDVKNHLFRASSAIVLPAAPSAFDVPSRPLHSTDNSRTSWQMPHIYISSFRN</sequence>
<proteinExistence type="predicted"/>